<accession>A0A8H4UC98</accession>
<evidence type="ECO:0000259" key="2">
    <source>
        <dbReference type="SMART" id="SM00829"/>
    </source>
</evidence>
<name>A0A8H4UC98_9HYPO</name>
<dbReference type="InterPro" id="IPR020843">
    <property type="entry name" value="ER"/>
</dbReference>
<evidence type="ECO:0000313" key="4">
    <source>
        <dbReference type="Proteomes" id="UP000622797"/>
    </source>
</evidence>
<dbReference type="PANTHER" id="PTHR45033">
    <property type="match status" value="1"/>
</dbReference>
<dbReference type="Gene3D" id="3.40.50.720">
    <property type="entry name" value="NAD(P)-binding Rossmann-like Domain"/>
    <property type="match status" value="1"/>
</dbReference>
<feature type="domain" description="Enoyl reductase (ER)" evidence="2">
    <location>
        <begin position="16"/>
        <end position="348"/>
    </location>
</feature>
<dbReference type="InterPro" id="IPR052711">
    <property type="entry name" value="Zinc_ADH-like"/>
</dbReference>
<dbReference type="Gene3D" id="3.90.180.10">
    <property type="entry name" value="Medium-chain alcohol dehydrogenases, catalytic domain"/>
    <property type="match status" value="1"/>
</dbReference>
<dbReference type="PANTHER" id="PTHR45033:SF1">
    <property type="entry name" value="OXIDOREDUCTASE (EUROFUNG)"/>
    <property type="match status" value="1"/>
</dbReference>
<dbReference type="InterPro" id="IPR011032">
    <property type="entry name" value="GroES-like_sf"/>
</dbReference>
<dbReference type="OrthoDB" id="3509362at2759"/>
<protein>
    <recommendedName>
        <fullName evidence="2">Enoyl reductase (ER) domain-containing protein</fullName>
    </recommendedName>
</protein>
<dbReference type="InterPro" id="IPR036291">
    <property type="entry name" value="NAD(P)-bd_dom_sf"/>
</dbReference>
<dbReference type="Pfam" id="PF08240">
    <property type="entry name" value="ADH_N"/>
    <property type="match status" value="1"/>
</dbReference>
<gene>
    <name evidence="3" type="ORF">FSARC_277</name>
</gene>
<feature type="region of interest" description="Disordered" evidence="1">
    <location>
        <begin position="1"/>
        <end position="30"/>
    </location>
</feature>
<dbReference type="GO" id="GO:0016491">
    <property type="term" value="F:oxidoreductase activity"/>
    <property type="evidence" value="ECO:0007669"/>
    <property type="project" value="InterPro"/>
</dbReference>
<dbReference type="AlphaFoldDB" id="A0A8H4UC98"/>
<organism evidence="3 4">
    <name type="scientific">Fusarium sarcochroum</name>
    <dbReference type="NCBI Taxonomy" id="1208366"/>
    <lineage>
        <taxon>Eukaryota</taxon>
        <taxon>Fungi</taxon>
        <taxon>Dikarya</taxon>
        <taxon>Ascomycota</taxon>
        <taxon>Pezizomycotina</taxon>
        <taxon>Sordariomycetes</taxon>
        <taxon>Hypocreomycetidae</taxon>
        <taxon>Hypocreales</taxon>
        <taxon>Nectriaceae</taxon>
        <taxon>Fusarium</taxon>
        <taxon>Fusarium lateritium species complex</taxon>
    </lineage>
</organism>
<proteinExistence type="predicted"/>
<evidence type="ECO:0000313" key="3">
    <source>
        <dbReference type="EMBL" id="KAF4973452.1"/>
    </source>
</evidence>
<comment type="caution">
    <text evidence="3">The sequence shown here is derived from an EMBL/GenBank/DDBJ whole genome shotgun (WGS) entry which is preliminary data.</text>
</comment>
<dbReference type="Pfam" id="PF00107">
    <property type="entry name" value="ADH_zinc_N"/>
    <property type="match status" value="1"/>
</dbReference>
<sequence>MTLPATYKAFRRTTGPTPRTIEPSVEAMPGQNDLGKSEVLIKIRAVSLNFRDVGMLNDRYPANFIEKGVPASDCAAEVVAIGEAVKSFNVGDRVAPIFNTLNLTGEEDSDVSGLGGDVEGVLRQFATFDESVLVRIPSHLSWEEASTLACAGVTAWTSLYPLSGPPRPRYALLQGTGGVSMFTLLLCDAAGVVPIITSSSDEKLENIKKSCPRAQTINYKTTSDQAGEVMRITNGQGVDVVINNTGIASIPSDIASLRKRGGRISLVGFLEGLTAEWKPETLLALMFKTAKLQGIGVGSKLDFVDLNQFLEDKKVHLNSIIDRVFAFDESKAAFDYLYSGKHVGKVVIKLD</sequence>
<dbReference type="SUPFAM" id="SSF51735">
    <property type="entry name" value="NAD(P)-binding Rossmann-fold domains"/>
    <property type="match status" value="1"/>
</dbReference>
<keyword evidence="4" id="KW-1185">Reference proteome</keyword>
<reference evidence="3" key="1">
    <citation type="journal article" date="2020" name="BMC Genomics">
        <title>Correction to: Identification and distribution of gene clusters required for synthesis of sphingolipid metabolism inhibitors in diverse species of the filamentous fungus Fusarium.</title>
        <authorList>
            <person name="Kim H.S."/>
            <person name="Lohmar J.M."/>
            <person name="Busman M."/>
            <person name="Brown D.W."/>
            <person name="Naumann T.A."/>
            <person name="Divon H.H."/>
            <person name="Lysoe E."/>
            <person name="Uhlig S."/>
            <person name="Proctor R.H."/>
        </authorList>
    </citation>
    <scope>NUCLEOTIDE SEQUENCE</scope>
    <source>
        <strain evidence="3">NRRL 20472</strain>
    </source>
</reference>
<dbReference type="CDD" id="cd08276">
    <property type="entry name" value="MDR7"/>
    <property type="match status" value="1"/>
</dbReference>
<evidence type="ECO:0000256" key="1">
    <source>
        <dbReference type="SAM" id="MobiDB-lite"/>
    </source>
</evidence>
<dbReference type="InterPro" id="IPR013154">
    <property type="entry name" value="ADH-like_N"/>
</dbReference>
<reference evidence="3" key="2">
    <citation type="submission" date="2020-05" db="EMBL/GenBank/DDBJ databases">
        <authorList>
            <person name="Kim H.-S."/>
            <person name="Proctor R.H."/>
            <person name="Brown D.W."/>
        </authorList>
    </citation>
    <scope>NUCLEOTIDE SEQUENCE</scope>
    <source>
        <strain evidence="3">NRRL 20472</strain>
    </source>
</reference>
<dbReference type="SUPFAM" id="SSF50129">
    <property type="entry name" value="GroES-like"/>
    <property type="match status" value="1"/>
</dbReference>
<dbReference type="SMART" id="SM00829">
    <property type="entry name" value="PKS_ER"/>
    <property type="match status" value="1"/>
</dbReference>
<dbReference type="InterPro" id="IPR013149">
    <property type="entry name" value="ADH-like_C"/>
</dbReference>
<dbReference type="EMBL" id="JABEXW010000020">
    <property type="protein sequence ID" value="KAF4973452.1"/>
    <property type="molecule type" value="Genomic_DNA"/>
</dbReference>
<dbReference type="Proteomes" id="UP000622797">
    <property type="component" value="Unassembled WGS sequence"/>
</dbReference>